<dbReference type="EMBL" id="CDMY01000599">
    <property type="protein sequence ID" value="CEM25389.1"/>
    <property type="molecule type" value="Genomic_DNA"/>
</dbReference>
<feature type="chain" id="PRO_5005189864" description="t-SNARE coiled-coil homology domain-containing protein" evidence="2">
    <location>
        <begin position="23"/>
        <end position="354"/>
    </location>
</feature>
<evidence type="ECO:0008006" key="5">
    <source>
        <dbReference type="Google" id="ProtNLM"/>
    </source>
</evidence>
<keyword evidence="2" id="KW-0732">Signal</keyword>
<gene>
    <name evidence="3" type="ORF">Vbra_22087</name>
</gene>
<feature type="compositionally biased region" description="Basic and acidic residues" evidence="1">
    <location>
        <begin position="99"/>
        <end position="113"/>
    </location>
</feature>
<sequence>MVAQPLLSFVAVLISVLPSLSPGPPRQLTLTVQATRTRDRASIGAPFLGFHPLSFLSSWALRTRRRPERRNSLAPTPLSFVRASPDLKNVSQPTAGASEKGEAATNKETKPADATKPAAASKETKPAEGEKPPVINPPSEIPPVGQGKEPTPQATESATSPAAIQPEAPQLPKPSQPQPQPQPQPQQPTNASASAPPPVVNRTVQAMSYQETEPYAEEEPYFYENRDPSTLYRREIPENVPPHVQDGGLLLPRPVSTAFDPGTPDRFKTSYIRLSDSRHLMRSIERELDNTMASIRVVEHISDQLQKATEEMQADVKHDIHAKTAVFEGASKVEEGIKEATDKFSKTAEDLGHT</sequence>
<evidence type="ECO:0000256" key="2">
    <source>
        <dbReference type="SAM" id="SignalP"/>
    </source>
</evidence>
<feature type="signal peptide" evidence="2">
    <location>
        <begin position="1"/>
        <end position="22"/>
    </location>
</feature>
<feature type="region of interest" description="Disordered" evidence="1">
    <location>
        <begin position="66"/>
        <end position="204"/>
    </location>
</feature>
<protein>
    <recommendedName>
        <fullName evidence="5">t-SNARE coiled-coil homology domain-containing protein</fullName>
    </recommendedName>
</protein>
<dbReference type="Proteomes" id="UP000041254">
    <property type="component" value="Unassembled WGS sequence"/>
</dbReference>
<evidence type="ECO:0000313" key="4">
    <source>
        <dbReference type="Proteomes" id="UP000041254"/>
    </source>
</evidence>
<keyword evidence="4" id="KW-1185">Reference proteome</keyword>
<dbReference type="VEuPathDB" id="CryptoDB:Vbra_22087"/>
<evidence type="ECO:0000313" key="3">
    <source>
        <dbReference type="EMBL" id="CEM25389.1"/>
    </source>
</evidence>
<accession>A0A0G4G980</accession>
<dbReference type="InParanoid" id="A0A0G4G980"/>
<feature type="compositionally biased region" description="Pro residues" evidence="1">
    <location>
        <begin position="169"/>
        <end position="186"/>
    </location>
</feature>
<dbReference type="AlphaFoldDB" id="A0A0G4G980"/>
<organism evidence="3 4">
    <name type="scientific">Vitrella brassicaformis (strain CCMP3155)</name>
    <dbReference type="NCBI Taxonomy" id="1169540"/>
    <lineage>
        <taxon>Eukaryota</taxon>
        <taxon>Sar</taxon>
        <taxon>Alveolata</taxon>
        <taxon>Colpodellida</taxon>
        <taxon>Vitrellaceae</taxon>
        <taxon>Vitrella</taxon>
    </lineage>
</organism>
<feature type="compositionally biased region" description="Basic and acidic residues" evidence="1">
    <location>
        <begin position="122"/>
        <end position="131"/>
    </location>
</feature>
<reference evidence="3 4" key="1">
    <citation type="submission" date="2014-11" db="EMBL/GenBank/DDBJ databases">
        <authorList>
            <person name="Zhu J."/>
            <person name="Qi W."/>
            <person name="Song R."/>
        </authorList>
    </citation>
    <scope>NUCLEOTIDE SEQUENCE [LARGE SCALE GENOMIC DNA]</scope>
</reference>
<proteinExistence type="predicted"/>
<name>A0A0G4G980_VITBC</name>
<feature type="compositionally biased region" description="Polar residues" evidence="1">
    <location>
        <begin position="152"/>
        <end position="162"/>
    </location>
</feature>
<evidence type="ECO:0000256" key="1">
    <source>
        <dbReference type="SAM" id="MobiDB-lite"/>
    </source>
</evidence>